<gene>
    <name evidence="1" type="ORF">DF182_24910</name>
</gene>
<reference evidence="1 2" key="1">
    <citation type="submission" date="2018-05" db="EMBL/GenBank/DDBJ databases">
        <title>Chitinophaga sp. K3CV102501T nov., isolated from isolated from a monsoon evergreen broad-leaved forest soil.</title>
        <authorList>
            <person name="Lv Y."/>
        </authorList>
    </citation>
    <scope>NUCLEOTIDE SEQUENCE [LARGE SCALE GENOMIC DNA]</scope>
    <source>
        <strain evidence="1 2">GDMCC 1.1325</strain>
    </source>
</reference>
<sequence>MLHPVLNGTVISYKNLPVMNKIYRIENGVVVPDGTTVYEIIGPIQSKLAKLPIIDAESLAYGELAPGEKSHVHVHPVITHLTWVVSGTLTVGMKDTASNDMYYIEVKERETVLTQPGTFFQLLNNSGQQCQVLYIVAPAFIFEVNEQGEVLYNDQIVLDLSWDQLRQQNWQIPELQNMEKIIADREASVQRLKQK</sequence>
<evidence type="ECO:0000313" key="1">
    <source>
        <dbReference type="EMBL" id="RBL89737.1"/>
    </source>
</evidence>
<dbReference type="OrthoDB" id="9814939at2"/>
<dbReference type="Proteomes" id="UP000253410">
    <property type="component" value="Unassembled WGS sequence"/>
</dbReference>
<accession>A0A365XTN3</accession>
<organism evidence="1 2">
    <name type="scientific">Chitinophaga flava</name>
    <dbReference type="NCBI Taxonomy" id="2259036"/>
    <lineage>
        <taxon>Bacteria</taxon>
        <taxon>Pseudomonadati</taxon>
        <taxon>Bacteroidota</taxon>
        <taxon>Chitinophagia</taxon>
        <taxon>Chitinophagales</taxon>
        <taxon>Chitinophagaceae</taxon>
        <taxon>Chitinophaga</taxon>
    </lineage>
</organism>
<dbReference type="SUPFAM" id="SSF51182">
    <property type="entry name" value="RmlC-like cupins"/>
    <property type="match status" value="1"/>
</dbReference>
<protein>
    <submittedName>
        <fullName evidence="1">Uncharacterized protein</fullName>
    </submittedName>
</protein>
<comment type="caution">
    <text evidence="1">The sequence shown here is derived from an EMBL/GenBank/DDBJ whole genome shotgun (WGS) entry which is preliminary data.</text>
</comment>
<dbReference type="InterPro" id="IPR014710">
    <property type="entry name" value="RmlC-like_jellyroll"/>
</dbReference>
<name>A0A365XTN3_9BACT</name>
<dbReference type="InterPro" id="IPR011051">
    <property type="entry name" value="RmlC_Cupin_sf"/>
</dbReference>
<proteinExistence type="predicted"/>
<dbReference type="EMBL" id="QFFJ01000002">
    <property type="protein sequence ID" value="RBL89737.1"/>
    <property type="molecule type" value="Genomic_DNA"/>
</dbReference>
<evidence type="ECO:0000313" key="2">
    <source>
        <dbReference type="Proteomes" id="UP000253410"/>
    </source>
</evidence>
<keyword evidence="2" id="KW-1185">Reference proteome</keyword>
<dbReference type="Gene3D" id="2.60.120.10">
    <property type="entry name" value="Jelly Rolls"/>
    <property type="match status" value="1"/>
</dbReference>
<dbReference type="AlphaFoldDB" id="A0A365XTN3"/>